<protein>
    <recommendedName>
        <fullName evidence="3">DUF4440 domain-containing protein</fullName>
    </recommendedName>
</protein>
<evidence type="ECO:0000313" key="2">
    <source>
        <dbReference type="Proteomes" id="UP000746747"/>
    </source>
</evidence>
<dbReference type="SUPFAM" id="SSF54427">
    <property type="entry name" value="NTF2-like"/>
    <property type="match status" value="1"/>
</dbReference>
<dbReference type="InterPro" id="IPR032710">
    <property type="entry name" value="NTF2-like_dom_sf"/>
</dbReference>
<sequence length="156" mass="18076">MDQEDSSFSEVVGIGGIDKQQQVFLNSLSRTQNIVDQSHKAIQDNSKLLNNYNAEGDLDGVLSMYDNDIELIEPDTPICRGLDALQVYYETMKKIRLLPQDRCITELHTLSPFIVLERGKYKIQRSKKNFSEGRYFSLWINRADWKILQECRILSI</sequence>
<gene>
    <name evidence="1" type="ORF">CJOHNSTONI_LOCUS8624</name>
</gene>
<dbReference type="OrthoDB" id="5816030at2759"/>
<organism evidence="1 2">
    <name type="scientific">Cercopithifilaria johnstoni</name>
    <dbReference type="NCBI Taxonomy" id="2874296"/>
    <lineage>
        <taxon>Eukaryota</taxon>
        <taxon>Metazoa</taxon>
        <taxon>Ecdysozoa</taxon>
        <taxon>Nematoda</taxon>
        <taxon>Chromadorea</taxon>
        <taxon>Rhabditida</taxon>
        <taxon>Spirurina</taxon>
        <taxon>Spiruromorpha</taxon>
        <taxon>Filarioidea</taxon>
        <taxon>Onchocercidae</taxon>
        <taxon>Cercopithifilaria</taxon>
    </lineage>
</organism>
<dbReference type="EMBL" id="CAKAEH010001731">
    <property type="protein sequence ID" value="CAG9538973.1"/>
    <property type="molecule type" value="Genomic_DNA"/>
</dbReference>
<dbReference type="AlphaFoldDB" id="A0A8J2Q3C3"/>
<name>A0A8J2Q3C3_9BILA</name>
<proteinExistence type="predicted"/>
<dbReference type="Proteomes" id="UP000746747">
    <property type="component" value="Unassembled WGS sequence"/>
</dbReference>
<evidence type="ECO:0008006" key="3">
    <source>
        <dbReference type="Google" id="ProtNLM"/>
    </source>
</evidence>
<evidence type="ECO:0000313" key="1">
    <source>
        <dbReference type="EMBL" id="CAG9538973.1"/>
    </source>
</evidence>
<reference evidence="1" key="1">
    <citation type="submission" date="2021-09" db="EMBL/GenBank/DDBJ databases">
        <authorList>
            <consortium name="Pathogen Informatics"/>
        </authorList>
    </citation>
    <scope>NUCLEOTIDE SEQUENCE</scope>
</reference>
<accession>A0A8J2Q3C3</accession>
<dbReference type="Gene3D" id="3.10.450.50">
    <property type="match status" value="1"/>
</dbReference>
<keyword evidence="2" id="KW-1185">Reference proteome</keyword>
<comment type="caution">
    <text evidence="1">The sequence shown here is derived from an EMBL/GenBank/DDBJ whole genome shotgun (WGS) entry which is preliminary data.</text>
</comment>